<evidence type="ECO:0000313" key="2">
    <source>
        <dbReference type="Proteomes" id="UP000664534"/>
    </source>
</evidence>
<protein>
    <submittedName>
        <fullName evidence="1">Uncharacterized protein</fullName>
    </submittedName>
</protein>
<dbReference type="Proteomes" id="UP000664534">
    <property type="component" value="Unassembled WGS sequence"/>
</dbReference>
<organism evidence="1 2">
    <name type="scientific">Imshaugia aleurites</name>
    <dbReference type="NCBI Taxonomy" id="172621"/>
    <lineage>
        <taxon>Eukaryota</taxon>
        <taxon>Fungi</taxon>
        <taxon>Dikarya</taxon>
        <taxon>Ascomycota</taxon>
        <taxon>Pezizomycotina</taxon>
        <taxon>Lecanoromycetes</taxon>
        <taxon>OSLEUM clade</taxon>
        <taxon>Lecanoromycetidae</taxon>
        <taxon>Lecanorales</taxon>
        <taxon>Lecanorineae</taxon>
        <taxon>Parmeliaceae</taxon>
        <taxon>Imshaugia</taxon>
    </lineage>
</organism>
<dbReference type="InterPro" id="IPR014710">
    <property type="entry name" value="RmlC-like_jellyroll"/>
</dbReference>
<name>A0A8H3EYW9_9LECA</name>
<dbReference type="SUPFAM" id="SSF51182">
    <property type="entry name" value="RmlC-like cupins"/>
    <property type="match status" value="1"/>
</dbReference>
<sequence length="221" mass="24633">MAPAKPQTFTAGQNPIRKFDGAIEVDVLPCPSGRQFLFRATMRPHLGIYKQLTETGQKPPTHFHTAQWESFKVLKGSLTIDFNGIPRHCTPGDGEVVITPRTHHVMYGTPGKELDEVEFEISGGGGEEGGLAMDLGFFENWYGYQEDVFQRGQVLDIVQVLSVWNLYSSSIRRLIESVVAREAKAFNLFIVDVRCLEYVPFAASMGTVQGLLRLLAGSHCW</sequence>
<proteinExistence type="predicted"/>
<gene>
    <name evidence="1" type="ORF">IMSHALPRED_001905</name>
</gene>
<dbReference type="AlphaFoldDB" id="A0A8H3EYW9"/>
<dbReference type="OrthoDB" id="9976870at2759"/>
<comment type="caution">
    <text evidence="1">The sequence shown here is derived from an EMBL/GenBank/DDBJ whole genome shotgun (WGS) entry which is preliminary data.</text>
</comment>
<dbReference type="EMBL" id="CAJPDT010000013">
    <property type="protein sequence ID" value="CAF9914418.1"/>
    <property type="molecule type" value="Genomic_DNA"/>
</dbReference>
<dbReference type="Gene3D" id="2.60.120.10">
    <property type="entry name" value="Jelly Rolls"/>
    <property type="match status" value="1"/>
</dbReference>
<dbReference type="InterPro" id="IPR011051">
    <property type="entry name" value="RmlC_Cupin_sf"/>
</dbReference>
<keyword evidence="2" id="KW-1185">Reference proteome</keyword>
<dbReference type="CDD" id="cd02208">
    <property type="entry name" value="cupin_RmlC-like"/>
    <property type="match status" value="1"/>
</dbReference>
<evidence type="ECO:0000313" key="1">
    <source>
        <dbReference type="EMBL" id="CAF9914418.1"/>
    </source>
</evidence>
<reference evidence="1" key="1">
    <citation type="submission" date="2021-03" db="EMBL/GenBank/DDBJ databases">
        <authorList>
            <person name="Tagirdzhanova G."/>
        </authorList>
    </citation>
    <scope>NUCLEOTIDE SEQUENCE</scope>
</reference>
<accession>A0A8H3EYW9</accession>